<name>A0A1F4YGQ3_9BACT</name>
<accession>A0A1F4YGQ3</accession>
<dbReference type="AlphaFoldDB" id="A0A1F4YGQ3"/>
<proteinExistence type="predicted"/>
<evidence type="ECO:0000313" key="3">
    <source>
        <dbReference type="Proteomes" id="UP000178176"/>
    </source>
</evidence>
<feature type="region of interest" description="Disordered" evidence="1">
    <location>
        <begin position="32"/>
        <end position="60"/>
    </location>
</feature>
<organism evidence="2 3">
    <name type="scientific">Candidatus Amesbacteria bacterium RIFCSPHIGHO2_01_FULL_48_32b</name>
    <dbReference type="NCBI Taxonomy" id="1797253"/>
    <lineage>
        <taxon>Bacteria</taxon>
        <taxon>Candidatus Amesiibacteriota</taxon>
    </lineage>
</organism>
<dbReference type="Proteomes" id="UP000178176">
    <property type="component" value="Unassembled WGS sequence"/>
</dbReference>
<comment type="caution">
    <text evidence="2">The sequence shown here is derived from an EMBL/GenBank/DDBJ whole genome shotgun (WGS) entry which is preliminary data.</text>
</comment>
<dbReference type="EMBL" id="MEXH01000001">
    <property type="protein sequence ID" value="OGC93190.1"/>
    <property type="molecule type" value="Genomic_DNA"/>
</dbReference>
<evidence type="ECO:0000256" key="1">
    <source>
        <dbReference type="SAM" id="MobiDB-lite"/>
    </source>
</evidence>
<evidence type="ECO:0000313" key="2">
    <source>
        <dbReference type="EMBL" id="OGC93190.1"/>
    </source>
</evidence>
<gene>
    <name evidence="2" type="ORF">A2876_04790</name>
</gene>
<sequence>MAKEFALARLFTGILSPEELAAKRRAEEEIMSQVSGSAEAAEADPTAYDPNGLDNRAQRARVAAVQHAREGSPAERLNRLVGSLFQRQVSE</sequence>
<reference evidence="2 3" key="1">
    <citation type="journal article" date="2016" name="Nat. Commun.">
        <title>Thousands of microbial genomes shed light on interconnected biogeochemical processes in an aquifer system.</title>
        <authorList>
            <person name="Anantharaman K."/>
            <person name="Brown C.T."/>
            <person name="Hug L.A."/>
            <person name="Sharon I."/>
            <person name="Castelle C.J."/>
            <person name="Probst A.J."/>
            <person name="Thomas B.C."/>
            <person name="Singh A."/>
            <person name="Wilkins M.J."/>
            <person name="Karaoz U."/>
            <person name="Brodie E.L."/>
            <person name="Williams K.H."/>
            <person name="Hubbard S.S."/>
            <person name="Banfield J.F."/>
        </authorList>
    </citation>
    <scope>NUCLEOTIDE SEQUENCE [LARGE SCALE GENOMIC DNA]</scope>
</reference>
<protein>
    <submittedName>
        <fullName evidence="2">Uncharacterized protein</fullName>
    </submittedName>
</protein>